<dbReference type="PROSITE" id="PS00518">
    <property type="entry name" value="ZF_RING_1"/>
    <property type="match status" value="1"/>
</dbReference>
<keyword evidence="7" id="KW-1185">Reference proteome</keyword>
<dbReference type="PROSITE" id="PS50089">
    <property type="entry name" value="ZF_RING_2"/>
    <property type="match status" value="1"/>
</dbReference>
<evidence type="ECO:0000256" key="2">
    <source>
        <dbReference type="ARBA" id="ARBA00022771"/>
    </source>
</evidence>
<dbReference type="InterPro" id="IPR001841">
    <property type="entry name" value="Znf_RING"/>
</dbReference>
<sequence>MEDNEGHVSEEFLCCPICTEEYDDPRSLPCLHTFCQNCLADHIEANTRGIQVPKGFDCPKCHQFVDTPNVLQGPSSWADTTLTNQSAQGDELTSITTDCSNIGLIEAVRLRTDGRKCDPCDRRGEKTLATTWCENCGEAIKNGQVICSTCATGFHRVCTSIMSATEAAAKQREEAKGVSEKLQHQTSWGTRILDNRKHVIQTLDDASSNVKNQISSIRQQINDILTAQEERALVQLEELKKGEMSHFQREAERTQDIVNTTKNATAVLENSMTHGTDADVLITYNKAKREANFCEKSLKEVSKHLRDVVLAFSTDKSLQMFLGTLKEMGKFSLSHTSIQIPPPYTVRADTIIIPDEQIVESLEDSHNYSIPTKKTQRKKREPVDTDLKLFPPSPSITPVPVHQKSSGIPQGRLEAYFKVRTAQDRDNCCITGAEVLPDGRIVLADQVHRKIKLYDREYRWLGERVLSARPFDIAAISQSEIAVTLPREKRFLLLQIRETDIPILAAIQTGAKCWGISYSNYMLAVCCYDSPPSVKLMSRDGRELKVISKDNVGHNLFFFPEYIVLDRTAGCMYVTDRYKKTVIALTTQGEKLWEVRYDGLKMPKGITLHGNRLFVAGNKSHNVIAINTDGEILGDVIADGVSNPHKLVLVPGSDRLLVTQYNMTLIDVERNTIKVFAIPW</sequence>
<evidence type="ECO:0000256" key="1">
    <source>
        <dbReference type="ARBA" id="ARBA00022723"/>
    </source>
</evidence>
<dbReference type="InterPro" id="IPR011042">
    <property type="entry name" value="6-blade_b-propeller_TolB-like"/>
</dbReference>
<dbReference type="InterPro" id="IPR047153">
    <property type="entry name" value="TRIM45/56/19-like"/>
</dbReference>
<dbReference type="SUPFAM" id="SSF57850">
    <property type="entry name" value="RING/U-box"/>
    <property type="match status" value="1"/>
</dbReference>
<keyword evidence="1" id="KW-0479">Metal-binding</keyword>
<dbReference type="PANTHER" id="PTHR25462">
    <property type="entry name" value="BONUS, ISOFORM C-RELATED"/>
    <property type="match status" value="1"/>
</dbReference>
<dbReference type="PANTHER" id="PTHR25462:SF296">
    <property type="entry name" value="MEIOTIC P26, ISOFORM F"/>
    <property type="match status" value="1"/>
</dbReference>
<protein>
    <submittedName>
        <fullName evidence="6">TRI13-like protein</fullName>
    </submittedName>
</protein>
<accession>A0ABY7DXX7</accession>
<evidence type="ECO:0000313" key="7">
    <source>
        <dbReference type="Proteomes" id="UP001164746"/>
    </source>
</evidence>
<reference evidence="6" key="1">
    <citation type="submission" date="2022-11" db="EMBL/GenBank/DDBJ databases">
        <title>Centuries of genome instability and evolution in soft-shell clam transmissible cancer (bioRxiv).</title>
        <authorList>
            <person name="Hart S.F.M."/>
            <person name="Yonemitsu M.A."/>
            <person name="Giersch R.M."/>
            <person name="Beal B.F."/>
            <person name="Arriagada G."/>
            <person name="Davis B.W."/>
            <person name="Ostrander E.A."/>
            <person name="Goff S.P."/>
            <person name="Metzger M.J."/>
        </authorList>
    </citation>
    <scope>NUCLEOTIDE SEQUENCE</scope>
    <source>
        <strain evidence="6">MELC-2E11</strain>
        <tissue evidence="6">Siphon/mantle</tissue>
    </source>
</reference>
<dbReference type="InterPro" id="IPR017907">
    <property type="entry name" value="Znf_RING_CS"/>
</dbReference>
<gene>
    <name evidence="6" type="ORF">MAR_008025</name>
</gene>
<dbReference type="EMBL" id="CP111015">
    <property type="protein sequence ID" value="WAR01467.1"/>
    <property type="molecule type" value="Genomic_DNA"/>
</dbReference>
<dbReference type="Pfam" id="PF13445">
    <property type="entry name" value="zf-RING_UBOX"/>
    <property type="match status" value="1"/>
</dbReference>
<organism evidence="6 7">
    <name type="scientific">Mya arenaria</name>
    <name type="common">Soft-shell clam</name>
    <dbReference type="NCBI Taxonomy" id="6604"/>
    <lineage>
        <taxon>Eukaryota</taxon>
        <taxon>Metazoa</taxon>
        <taxon>Spiralia</taxon>
        <taxon>Lophotrochozoa</taxon>
        <taxon>Mollusca</taxon>
        <taxon>Bivalvia</taxon>
        <taxon>Autobranchia</taxon>
        <taxon>Heteroconchia</taxon>
        <taxon>Euheterodonta</taxon>
        <taxon>Imparidentia</taxon>
        <taxon>Neoheterodontei</taxon>
        <taxon>Myida</taxon>
        <taxon>Myoidea</taxon>
        <taxon>Myidae</taxon>
        <taxon>Mya</taxon>
    </lineage>
</organism>
<name>A0ABY7DXX7_MYAAR</name>
<dbReference type="Gene3D" id="2.120.10.30">
    <property type="entry name" value="TolB, C-terminal domain"/>
    <property type="match status" value="1"/>
</dbReference>
<evidence type="ECO:0000256" key="4">
    <source>
        <dbReference type="PROSITE-ProRule" id="PRU00175"/>
    </source>
</evidence>
<dbReference type="Gene3D" id="3.30.40.10">
    <property type="entry name" value="Zinc/RING finger domain, C3HC4 (zinc finger)"/>
    <property type="match status" value="1"/>
</dbReference>
<keyword evidence="2 4" id="KW-0863">Zinc-finger</keyword>
<evidence type="ECO:0000256" key="3">
    <source>
        <dbReference type="ARBA" id="ARBA00022833"/>
    </source>
</evidence>
<keyword evidence="3" id="KW-0862">Zinc</keyword>
<dbReference type="Proteomes" id="UP001164746">
    <property type="component" value="Chromosome 4"/>
</dbReference>
<dbReference type="InterPro" id="IPR027370">
    <property type="entry name" value="Znf-RING_euk"/>
</dbReference>
<proteinExistence type="predicted"/>
<feature type="domain" description="RING-type" evidence="5">
    <location>
        <begin position="15"/>
        <end position="62"/>
    </location>
</feature>
<dbReference type="SUPFAM" id="SSF101898">
    <property type="entry name" value="NHL repeat"/>
    <property type="match status" value="1"/>
</dbReference>
<dbReference type="InterPro" id="IPR013083">
    <property type="entry name" value="Znf_RING/FYVE/PHD"/>
</dbReference>
<evidence type="ECO:0000259" key="5">
    <source>
        <dbReference type="PROSITE" id="PS50089"/>
    </source>
</evidence>
<evidence type="ECO:0000313" key="6">
    <source>
        <dbReference type="EMBL" id="WAR01467.1"/>
    </source>
</evidence>
<dbReference type="SMART" id="SM00184">
    <property type="entry name" value="RING"/>
    <property type="match status" value="1"/>
</dbReference>